<dbReference type="EMBL" id="QBUD01000022">
    <property type="protein sequence ID" value="PUB10065.1"/>
    <property type="molecule type" value="Genomic_DNA"/>
</dbReference>
<evidence type="ECO:0000313" key="2">
    <source>
        <dbReference type="Proteomes" id="UP000244523"/>
    </source>
</evidence>
<protein>
    <submittedName>
        <fullName evidence="1">Uncharacterized protein</fullName>
    </submittedName>
</protein>
<dbReference type="RefSeq" id="WP_108388949.1">
    <property type="nucleotide sequence ID" value="NZ_QBUD01000022.1"/>
</dbReference>
<dbReference type="Proteomes" id="UP000244523">
    <property type="component" value="Unassembled WGS sequence"/>
</dbReference>
<dbReference type="AlphaFoldDB" id="A0A2T6K604"/>
<organism evidence="1 2">
    <name type="scientific">Yoonia sediminilitoris</name>
    <dbReference type="NCBI Taxonomy" id="1286148"/>
    <lineage>
        <taxon>Bacteria</taxon>
        <taxon>Pseudomonadati</taxon>
        <taxon>Pseudomonadota</taxon>
        <taxon>Alphaproteobacteria</taxon>
        <taxon>Rhodobacterales</taxon>
        <taxon>Paracoccaceae</taxon>
        <taxon>Yoonia</taxon>
    </lineage>
</organism>
<sequence length="117" mass="13091">MSEQHRSATFKETAKEQDLFVKAAYAQSEFQKLFADWRVTKADSQAVIAKGEELLDLQEQLNANGGGLSPSSVMHRVEVVKDAVRKGSVKPTQEAADLWAKRVEDARRINRVFGSKK</sequence>
<accession>A0A2T6K604</accession>
<keyword evidence="2" id="KW-1185">Reference proteome</keyword>
<name>A0A2T6K604_9RHOB</name>
<comment type="caution">
    <text evidence="1">The sequence shown here is derived from an EMBL/GenBank/DDBJ whole genome shotgun (WGS) entry which is preliminary data.</text>
</comment>
<gene>
    <name evidence="1" type="ORF">C8N45_12217</name>
</gene>
<proteinExistence type="predicted"/>
<reference evidence="1 2" key="1">
    <citation type="submission" date="2018-04" db="EMBL/GenBank/DDBJ databases">
        <title>Genomic Encyclopedia of Archaeal and Bacterial Type Strains, Phase II (KMG-II): from individual species to whole genera.</title>
        <authorList>
            <person name="Goeker M."/>
        </authorList>
    </citation>
    <scope>NUCLEOTIDE SEQUENCE [LARGE SCALE GENOMIC DNA]</scope>
    <source>
        <strain evidence="1 2">DSM 29955</strain>
    </source>
</reference>
<evidence type="ECO:0000313" key="1">
    <source>
        <dbReference type="EMBL" id="PUB10065.1"/>
    </source>
</evidence>